<comment type="caution">
    <text evidence="2">The sequence shown here is derived from an EMBL/GenBank/DDBJ whole genome shotgun (WGS) entry which is preliminary data.</text>
</comment>
<feature type="domain" description="HTH cro/C1-type" evidence="1">
    <location>
        <begin position="19"/>
        <end position="73"/>
    </location>
</feature>
<dbReference type="SMART" id="SM00530">
    <property type="entry name" value="HTH_XRE"/>
    <property type="match status" value="1"/>
</dbReference>
<dbReference type="SUPFAM" id="SSF47413">
    <property type="entry name" value="lambda repressor-like DNA-binding domains"/>
    <property type="match status" value="1"/>
</dbReference>
<dbReference type="PROSITE" id="PS50943">
    <property type="entry name" value="HTH_CROC1"/>
    <property type="match status" value="1"/>
</dbReference>
<evidence type="ECO:0000259" key="1">
    <source>
        <dbReference type="PROSITE" id="PS50943"/>
    </source>
</evidence>
<gene>
    <name evidence="2" type="ORF">HNQ77_002334</name>
</gene>
<dbReference type="GO" id="GO:0003677">
    <property type="term" value="F:DNA binding"/>
    <property type="evidence" value="ECO:0007669"/>
    <property type="project" value="InterPro"/>
</dbReference>
<dbReference type="Proteomes" id="UP000538666">
    <property type="component" value="Unassembled WGS sequence"/>
</dbReference>
<accession>A0A841JSJ7</accession>
<dbReference type="CDD" id="cd00093">
    <property type="entry name" value="HTH_XRE"/>
    <property type="match status" value="1"/>
</dbReference>
<dbReference type="EMBL" id="JACHEK010000004">
    <property type="protein sequence ID" value="MBB6144382.1"/>
    <property type="molecule type" value="Genomic_DNA"/>
</dbReference>
<dbReference type="Pfam" id="PF01381">
    <property type="entry name" value="HTH_3"/>
    <property type="match status" value="1"/>
</dbReference>
<keyword evidence="3" id="KW-1185">Reference proteome</keyword>
<sequence>MAKSKSIYSREYGVFLDLLREEREAAGLTQIGLAKKLKETQTYVSKCERGERRIDTIETRKFCIAIGLHYPAFAAKLEAAIEQKAAAKKPAARR</sequence>
<reference evidence="2 3" key="1">
    <citation type="submission" date="2020-08" db="EMBL/GenBank/DDBJ databases">
        <title>Genomic Encyclopedia of Type Strains, Phase IV (KMG-IV): sequencing the most valuable type-strain genomes for metagenomic binning, comparative biology and taxonomic classification.</title>
        <authorList>
            <person name="Goeker M."/>
        </authorList>
    </citation>
    <scope>NUCLEOTIDE SEQUENCE [LARGE SCALE GENOMIC DNA]</scope>
    <source>
        <strain evidence="2 3">DSM 103733</strain>
    </source>
</reference>
<dbReference type="Gene3D" id="1.10.260.40">
    <property type="entry name" value="lambda repressor-like DNA-binding domains"/>
    <property type="match status" value="1"/>
</dbReference>
<proteinExistence type="predicted"/>
<protein>
    <submittedName>
        <fullName evidence="2">Ribosome-binding protein aMBF1 (Putative translation factor)</fullName>
    </submittedName>
</protein>
<dbReference type="InterPro" id="IPR010982">
    <property type="entry name" value="Lambda_DNA-bd_dom_sf"/>
</dbReference>
<evidence type="ECO:0000313" key="2">
    <source>
        <dbReference type="EMBL" id="MBB6144382.1"/>
    </source>
</evidence>
<organism evidence="2 3">
    <name type="scientific">Silvibacterium bohemicum</name>
    <dbReference type="NCBI Taxonomy" id="1577686"/>
    <lineage>
        <taxon>Bacteria</taxon>
        <taxon>Pseudomonadati</taxon>
        <taxon>Acidobacteriota</taxon>
        <taxon>Terriglobia</taxon>
        <taxon>Terriglobales</taxon>
        <taxon>Acidobacteriaceae</taxon>
        <taxon>Silvibacterium</taxon>
    </lineage>
</organism>
<dbReference type="RefSeq" id="WP_050058988.1">
    <property type="nucleotide sequence ID" value="NZ_JACHEK010000004.1"/>
</dbReference>
<name>A0A841JSJ7_9BACT</name>
<dbReference type="InterPro" id="IPR001387">
    <property type="entry name" value="Cro/C1-type_HTH"/>
</dbReference>
<evidence type="ECO:0000313" key="3">
    <source>
        <dbReference type="Proteomes" id="UP000538666"/>
    </source>
</evidence>
<dbReference type="OrthoDB" id="9803379at2"/>
<dbReference type="AlphaFoldDB" id="A0A841JSJ7"/>